<keyword evidence="3" id="KW-0813">Transport</keyword>
<keyword evidence="6 10" id="KW-0812">Transmembrane</keyword>
<evidence type="ECO:0000313" key="12">
    <source>
        <dbReference type="EMBL" id="SPE24239.1"/>
    </source>
</evidence>
<gene>
    <name evidence="12" type="ORF">SBA5_440031</name>
</gene>
<evidence type="ECO:0000256" key="7">
    <source>
        <dbReference type="ARBA" id="ARBA00022927"/>
    </source>
</evidence>
<dbReference type="NCBIfam" id="TIGR01352">
    <property type="entry name" value="tonB_Cterm"/>
    <property type="match status" value="1"/>
</dbReference>
<keyword evidence="8 10" id="KW-1133">Transmembrane helix</keyword>
<dbReference type="InterPro" id="IPR051045">
    <property type="entry name" value="TonB-dependent_transducer"/>
</dbReference>
<keyword evidence="5" id="KW-0997">Cell inner membrane</keyword>
<dbReference type="Gene3D" id="3.30.1150.10">
    <property type="match status" value="1"/>
</dbReference>
<protein>
    <submittedName>
        <fullName evidence="12">TonB family protein</fullName>
    </submittedName>
</protein>
<dbReference type="Proteomes" id="UP000239735">
    <property type="component" value="Unassembled WGS sequence"/>
</dbReference>
<dbReference type="GO" id="GO:0055085">
    <property type="term" value="P:transmembrane transport"/>
    <property type="evidence" value="ECO:0007669"/>
    <property type="project" value="InterPro"/>
</dbReference>
<evidence type="ECO:0000256" key="3">
    <source>
        <dbReference type="ARBA" id="ARBA00022448"/>
    </source>
</evidence>
<keyword evidence="9 10" id="KW-0472">Membrane</keyword>
<dbReference type="PANTHER" id="PTHR33446:SF2">
    <property type="entry name" value="PROTEIN TONB"/>
    <property type="match status" value="1"/>
</dbReference>
<dbReference type="EMBL" id="OKRB01000102">
    <property type="protein sequence ID" value="SPE24239.1"/>
    <property type="molecule type" value="Genomic_DNA"/>
</dbReference>
<evidence type="ECO:0000256" key="6">
    <source>
        <dbReference type="ARBA" id="ARBA00022692"/>
    </source>
</evidence>
<evidence type="ECO:0000256" key="1">
    <source>
        <dbReference type="ARBA" id="ARBA00004383"/>
    </source>
</evidence>
<feature type="transmembrane region" description="Helical" evidence="10">
    <location>
        <begin position="64"/>
        <end position="84"/>
    </location>
</feature>
<keyword evidence="7" id="KW-0653">Protein transport</keyword>
<proteinExistence type="inferred from homology"/>
<evidence type="ECO:0000256" key="4">
    <source>
        <dbReference type="ARBA" id="ARBA00022475"/>
    </source>
</evidence>
<reference evidence="13" key="1">
    <citation type="submission" date="2018-02" db="EMBL/GenBank/DDBJ databases">
        <authorList>
            <person name="Hausmann B."/>
        </authorList>
    </citation>
    <scope>NUCLEOTIDE SEQUENCE [LARGE SCALE GENOMIC DNA]</scope>
    <source>
        <strain evidence="13">Peat soil MAG SbA5</strain>
    </source>
</reference>
<evidence type="ECO:0000256" key="10">
    <source>
        <dbReference type="SAM" id="Phobius"/>
    </source>
</evidence>
<organism evidence="12 13">
    <name type="scientific">Candidatus Sulfuritelmatomonas gaucii</name>
    <dbReference type="NCBI Taxonomy" id="2043161"/>
    <lineage>
        <taxon>Bacteria</taxon>
        <taxon>Pseudomonadati</taxon>
        <taxon>Acidobacteriota</taxon>
        <taxon>Terriglobia</taxon>
        <taxon>Terriglobales</taxon>
        <taxon>Acidobacteriaceae</taxon>
        <taxon>Candidatus Sulfuritelmatomonas</taxon>
    </lineage>
</organism>
<dbReference type="InterPro" id="IPR037682">
    <property type="entry name" value="TonB_C"/>
</dbReference>
<dbReference type="PANTHER" id="PTHR33446">
    <property type="entry name" value="PROTEIN TONB-RELATED"/>
    <property type="match status" value="1"/>
</dbReference>
<comment type="similarity">
    <text evidence="2">Belongs to the TonB family.</text>
</comment>
<evidence type="ECO:0000256" key="2">
    <source>
        <dbReference type="ARBA" id="ARBA00006555"/>
    </source>
</evidence>
<evidence type="ECO:0000313" key="13">
    <source>
        <dbReference type="Proteomes" id="UP000239735"/>
    </source>
</evidence>
<dbReference type="Pfam" id="PF03544">
    <property type="entry name" value="TonB_C"/>
    <property type="match status" value="1"/>
</dbReference>
<name>A0A2N9LLW9_9BACT</name>
<evidence type="ECO:0000259" key="11">
    <source>
        <dbReference type="PROSITE" id="PS52015"/>
    </source>
</evidence>
<dbReference type="InterPro" id="IPR006260">
    <property type="entry name" value="TonB/TolA_C"/>
</dbReference>
<dbReference type="SUPFAM" id="SSF74653">
    <property type="entry name" value="TolA/TonB C-terminal domain"/>
    <property type="match status" value="1"/>
</dbReference>
<feature type="domain" description="TonB C-terminal" evidence="11">
    <location>
        <begin position="230"/>
        <end position="319"/>
    </location>
</feature>
<comment type="subcellular location">
    <subcellularLocation>
        <location evidence="1">Cell inner membrane</location>
        <topology evidence="1">Single-pass membrane protein</topology>
        <orientation evidence="1">Periplasmic side</orientation>
    </subcellularLocation>
</comment>
<dbReference type="PROSITE" id="PS52015">
    <property type="entry name" value="TONB_CTD"/>
    <property type="match status" value="1"/>
</dbReference>
<dbReference type="GO" id="GO:0098797">
    <property type="term" value="C:plasma membrane protein complex"/>
    <property type="evidence" value="ECO:0007669"/>
    <property type="project" value="TreeGrafter"/>
</dbReference>
<dbReference type="AlphaFoldDB" id="A0A2N9LLW9"/>
<dbReference type="GO" id="GO:0031992">
    <property type="term" value="F:energy transducer activity"/>
    <property type="evidence" value="ECO:0007669"/>
    <property type="project" value="TreeGrafter"/>
</dbReference>
<sequence>MHGKNAYNRSSLALGYYDSPFPGTRPAPELISARRNDPTGARRKTHMFIGLDEHVSRRRRPSTVVSLIAHVFIFAAILWLGTILRNPIVHTAEMTVAPIQFTLYAPPPVMPVAKVQGGGGGGGMHQVRPPVRAEQLPKPVKIRLLSPVIPRVETPKLPVAPSIDVRMPQQTTMPKLGMPQAPQVAMASQGPGSDSGFGFGSQGGLGSGHGAGVGPGSNGGYGGGIMNVGGGVSAPEVIHSVQPQFTPEARRSDFQGVVGIQLIVDSQGYPQDVRVVHHLGMGLDEQAIEAVRQYKFRPAMYQGHPVSVQMIIDVDFHLH</sequence>
<dbReference type="GO" id="GO:0015031">
    <property type="term" value="P:protein transport"/>
    <property type="evidence" value="ECO:0007669"/>
    <property type="project" value="UniProtKB-KW"/>
</dbReference>
<evidence type="ECO:0000256" key="8">
    <source>
        <dbReference type="ARBA" id="ARBA00022989"/>
    </source>
</evidence>
<evidence type="ECO:0000256" key="9">
    <source>
        <dbReference type="ARBA" id="ARBA00023136"/>
    </source>
</evidence>
<keyword evidence="4" id="KW-1003">Cell membrane</keyword>
<evidence type="ECO:0000256" key="5">
    <source>
        <dbReference type="ARBA" id="ARBA00022519"/>
    </source>
</evidence>
<accession>A0A2N9LLW9</accession>